<dbReference type="Gene3D" id="3.40.50.620">
    <property type="entry name" value="HUPs"/>
    <property type="match status" value="1"/>
</dbReference>
<protein>
    <submittedName>
        <fullName evidence="7">Cryptochrome/photolyase family protein</fullName>
        <ecNumber evidence="7">4.1.99.3</ecNumber>
    </submittedName>
</protein>
<dbReference type="EC" id="4.1.99.3" evidence="7"/>
<evidence type="ECO:0000256" key="2">
    <source>
        <dbReference type="ARBA" id="ARBA00001974"/>
    </source>
</evidence>
<keyword evidence="4 5" id="KW-0274">FAD</keyword>
<keyword evidence="8" id="KW-1185">Reference proteome</keyword>
<feature type="domain" description="Photolyase/cryptochrome alpha/beta" evidence="6">
    <location>
        <begin position="4"/>
        <end position="129"/>
    </location>
</feature>
<dbReference type="PANTHER" id="PTHR11455">
    <property type="entry name" value="CRYPTOCHROME"/>
    <property type="match status" value="1"/>
</dbReference>
<dbReference type="PRINTS" id="PR00147">
    <property type="entry name" value="DNAPHOTLYASE"/>
</dbReference>
<dbReference type="Pfam" id="PF03441">
    <property type="entry name" value="FAD_binding_7"/>
    <property type="match status" value="1"/>
</dbReference>
<comment type="cofactor">
    <cofactor evidence="2">
        <name>FAD</name>
        <dbReference type="ChEBI" id="CHEBI:57692"/>
    </cofactor>
</comment>
<proteinExistence type="inferred from homology"/>
<dbReference type="Gene3D" id="1.10.579.10">
    <property type="entry name" value="DNA Cyclobutane Dipyrimidine Photolyase, subunit A, domain 3"/>
    <property type="match status" value="1"/>
</dbReference>
<dbReference type="InterPro" id="IPR006050">
    <property type="entry name" value="DNA_photolyase_N"/>
</dbReference>
<keyword evidence="5" id="KW-0157">Chromophore</keyword>
<keyword evidence="3 5" id="KW-0285">Flavoprotein</keyword>
<dbReference type="InterPro" id="IPR036155">
    <property type="entry name" value="Crypto/Photolyase_N_sf"/>
</dbReference>
<dbReference type="PANTHER" id="PTHR11455:SF9">
    <property type="entry name" value="CRYPTOCHROME CIRCADIAN CLOCK 5 ISOFORM X1"/>
    <property type="match status" value="1"/>
</dbReference>
<comment type="cofactor">
    <cofactor evidence="1">
        <name>(6R)-5,10-methylene-5,6,7,8-tetrahydrofolate</name>
        <dbReference type="ChEBI" id="CHEBI:15636"/>
    </cofactor>
</comment>
<dbReference type="InterPro" id="IPR036134">
    <property type="entry name" value="Crypto/Photolyase_FAD-like_sf"/>
</dbReference>
<dbReference type="EMBL" id="JBHUGH010000037">
    <property type="protein sequence ID" value="MFD1914388.1"/>
    <property type="molecule type" value="Genomic_DNA"/>
</dbReference>
<dbReference type="Gene3D" id="1.25.40.80">
    <property type="match status" value="1"/>
</dbReference>
<dbReference type="PROSITE" id="PS51645">
    <property type="entry name" value="PHR_CRY_ALPHA_BETA"/>
    <property type="match status" value="1"/>
</dbReference>
<reference evidence="8" key="1">
    <citation type="journal article" date="2019" name="Int. J. Syst. Evol. Microbiol.">
        <title>The Global Catalogue of Microorganisms (GCM) 10K type strain sequencing project: providing services to taxonomists for standard genome sequencing and annotation.</title>
        <authorList>
            <consortium name="The Broad Institute Genomics Platform"/>
            <consortium name="The Broad Institute Genome Sequencing Center for Infectious Disease"/>
            <person name="Wu L."/>
            <person name="Ma J."/>
        </authorList>
    </citation>
    <scope>NUCLEOTIDE SEQUENCE [LARGE SCALE GENOMIC DNA]</scope>
    <source>
        <strain evidence="8">CGMCC 4.7242</strain>
    </source>
</reference>
<comment type="caution">
    <text evidence="7">The sequence shown here is derived from an EMBL/GenBank/DDBJ whole genome shotgun (WGS) entry which is preliminary data.</text>
</comment>
<dbReference type="InterPro" id="IPR014729">
    <property type="entry name" value="Rossmann-like_a/b/a_fold"/>
</dbReference>
<evidence type="ECO:0000313" key="7">
    <source>
        <dbReference type="EMBL" id="MFD1914388.1"/>
    </source>
</evidence>
<dbReference type="Proteomes" id="UP001597353">
    <property type="component" value="Unassembled WGS sequence"/>
</dbReference>
<evidence type="ECO:0000256" key="5">
    <source>
        <dbReference type="RuleBase" id="RU004182"/>
    </source>
</evidence>
<dbReference type="SUPFAM" id="SSF52425">
    <property type="entry name" value="Cryptochrome/photolyase, N-terminal domain"/>
    <property type="match status" value="1"/>
</dbReference>
<evidence type="ECO:0000256" key="1">
    <source>
        <dbReference type="ARBA" id="ARBA00001932"/>
    </source>
</evidence>
<gene>
    <name evidence="7" type="ORF">ACFSGJ_19475</name>
</gene>
<dbReference type="Pfam" id="PF00875">
    <property type="entry name" value="DNA_photolyase"/>
    <property type="match status" value="1"/>
</dbReference>
<name>A0ABW4SBI0_9RHOB</name>
<evidence type="ECO:0000256" key="4">
    <source>
        <dbReference type="ARBA" id="ARBA00022827"/>
    </source>
</evidence>
<dbReference type="SUPFAM" id="SSF48173">
    <property type="entry name" value="Cryptochrome/photolyase FAD-binding domain"/>
    <property type="match status" value="1"/>
</dbReference>
<sequence length="473" mass="53718">MTKTPVIWWVRRDLRLADNPALAVAAAQGPVIPVFILDPETEGLGAAPLWRLGLGLGHFAGVLRGRDSRLILRQGPALETLRALVAETGARQIVWNRWYEPAALRRDKAVKAALREDGLTVESHNSHLLFEPWQVETGQGGYYKVYSPFWRAVAGRDLPGAQAAPSRIPHPADWPASERLEDWALGARMNRGAEIVAQHVCVGEERARDRLDAFIADRVQDYREGRDHPARPATSGLSENLTYGEISPRLIWQAALRAGEGATAGVEHFRKELVWREFAYHLLYHTPHITDRNWREEWNAFGWRRDNSDARRWRQGMTGEPFVDAAMRELFVTGRVHNRARMIAASYLTKHLLTDWRVGLRWYEDCLIDWDPASNALGWQWVAGSGPDAAPYFRIFNPETQAQKFDPQSRYIHRFVAELAVEQGAEPGAEARAFFDAAPRRWNLSPDQNYPEPVIPLREGRERALAAYGHRNA</sequence>
<dbReference type="InterPro" id="IPR005101">
    <property type="entry name" value="Cryptochr/Photolyase_FAD-bd"/>
</dbReference>
<organism evidence="7 8">
    <name type="scientific">Halodurantibacterium flavum</name>
    <dbReference type="NCBI Taxonomy" id="1382802"/>
    <lineage>
        <taxon>Bacteria</taxon>
        <taxon>Pseudomonadati</taxon>
        <taxon>Pseudomonadota</taxon>
        <taxon>Alphaproteobacteria</taxon>
        <taxon>Rhodobacterales</taxon>
        <taxon>Paracoccaceae</taxon>
        <taxon>Halodurantibacterium</taxon>
    </lineage>
</organism>
<evidence type="ECO:0000313" key="8">
    <source>
        <dbReference type="Proteomes" id="UP001597353"/>
    </source>
</evidence>
<evidence type="ECO:0000259" key="6">
    <source>
        <dbReference type="PROSITE" id="PS51645"/>
    </source>
</evidence>
<dbReference type="RefSeq" id="WP_390265712.1">
    <property type="nucleotide sequence ID" value="NZ_JBHUGH010000037.1"/>
</dbReference>
<dbReference type="GO" id="GO:0003904">
    <property type="term" value="F:deoxyribodipyrimidine photo-lyase activity"/>
    <property type="evidence" value="ECO:0007669"/>
    <property type="project" value="UniProtKB-EC"/>
</dbReference>
<comment type="similarity">
    <text evidence="5">Belongs to the DNA photolyase family.</text>
</comment>
<accession>A0ABW4SBI0</accession>
<evidence type="ECO:0000256" key="3">
    <source>
        <dbReference type="ARBA" id="ARBA00022630"/>
    </source>
</evidence>
<keyword evidence="7" id="KW-0456">Lyase</keyword>
<dbReference type="InterPro" id="IPR002081">
    <property type="entry name" value="Cryptochrome/DNA_photolyase_1"/>
</dbReference>